<accession>A0A3E2BPK8</accession>
<evidence type="ECO:0000313" key="2">
    <source>
        <dbReference type="Proteomes" id="UP000257323"/>
    </source>
</evidence>
<dbReference type="EMBL" id="QUAH01000002">
    <property type="protein sequence ID" value="RFT16577.1"/>
    <property type="molecule type" value="Genomic_DNA"/>
</dbReference>
<protein>
    <submittedName>
        <fullName evidence="1">Uncharacterized protein</fullName>
    </submittedName>
</protein>
<reference evidence="1 2" key="1">
    <citation type="submission" date="2018-08" db="EMBL/GenBank/DDBJ databases">
        <title>Genome analysis of the thermophilic bacterium of the candidate phylum Aminicenantes from deep subsurface aquifer revealed its physiology and ecological role.</title>
        <authorList>
            <person name="Kadnikov V.V."/>
            <person name="Mardanov A.V."/>
            <person name="Beletsky A.V."/>
            <person name="Karnachuk O.V."/>
            <person name="Ravin N.V."/>
        </authorList>
    </citation>
    <scope>NUCLEOTIDE SEQUENCE [LARGE SCALE GENOMIC DNA]</scope>
    <source>
        <strain evidence="1">BY38</strain>
    </source>
</reference>
<name>A0A3E2BPK8_9BACT</name>
<comment type="caution">
    <text evidence="1">The sequence shown here is derived from an EMBL/GenBank/DDBJ whole genome shotgun (WGS) entry which is preliminary data.</text>
</comment>
<sequence length="350" mass="40752">MAEERKILLRLLHIINNNYTESDLEDLIMSMVRLILPLITKQSGLYLKLAGYQPRDIALLTVSPLFIRNRQDRFPVLEKLFNWKIVEKFMVASEADFRRYLRNILARRLKQTFYYLSGEIRPERTKIKREILYALKKLPGCRIVKESGRTQVTIWQDGTEKVKSTLLLDDQADRLLAICLNRGLGGLQVPKFFKKLVEVMSDQGLAAEVSLNTLLEIYIETQKNFLLSEVSHGPVPWTHPETGTSRTDLSNWIEELRARNALLLNRYLARNKIGTKEKAAFLQALDDLLQDWQDGGQEKSLYEYLKKYAPEISSEEYRKEKRKILEYLVKTSRDFLKIKLHEQQTASGGM</sequence>
<dbReference type="AlphaFoldDB" id="A0A3E2BPK8"/>
<proteinExistence type="predicted"/>
<organism evidence="1 2">
    <name type="scientific">Candidatus Saccharicenans subterraneus</name>
    <dbReference type="NCBI Taxonomy" id="2508984"/>
    <lineage>
        <taxon>Bacteria</taxon>
        <taxon>Candidatus Aminicenantota</taxon>
        <taxon>Candidatus Aminicenantia</taxon>
        <taxon>Candidatus Aminicenantales</taxon>
        <taxon>Candidatus Saccharicenantaceae</taxon>
        <taxon>Candidatus Saccharicenans</taxon>
    </lineage>
</organism>
<dbReference type="Proteomes" id="UP000257323">
    <property type="component" value="Unassembled WGS sequence"/>
</dbReference>
<evidence type="ECO:0000313" key="1">
    <source>
        <dbReference type="EMBL" id="RFT16577.1"/>
    </source>
</evidence>
<gene>
    <name evidence="1" type="ORF">OP8BY_1190</name>
</gene>